<keyword evidence="3" id="KW-1185">Reference proteome</keyword>
<accession>A0A8J3BYF4</accession>
<sequence>MLLAQTLESHSDLTELRGRHPDLAADWAAVNDALDREDLPSERRHRLAVRRDDLLDRIRARRGFASFLLPPSTEALRASAACGPIVLLNVARHRCDALLVSADEVALVPLPAVDGDEIRRRAEQFGAAIRAGERPGAGEARAQRTVAEVLDWLADRVTGPVLDRLGPAVRRVWWSPGGPLTALPLHATALDRVVSSYTPTVRALRAPTAGGSPDLLVVAMPETEGERPLRYASREAAAVAGTGPTRTMIAGAATREAVLAALPAHASVHFACHAVSDPEQPSDSRLLVHDHRDRPVSLLDLSRLELPAARLAYLSACHTARGPDHLADEALHITGAFHLAGYASVVGTLWQVNDRVASQVAAGFHTRWRAGPDDPAQALHDTVRDLRDRFPRTPSLWSAYVHYGM</sequence>
<dbReference type="EMBL" id="BMMX01000007">
    <property type="protein sequence ID" value="GGK88755.1"/>
    <property type="molecule type" value="Genomic_DNA"/>
</dbReference>
<feature type="domain" description="CHAT" evidence="1">
    <location>
        <begin position="149"/>
        <end position="404"/>
    </location>
</feature>
<dbReference type="Proteomes" id="UP000656042">
    <property type="component" value="Unassembled WGS sequence"/>
</dbReference>
<dbReference type="Pfam" id="PF12770">
    <property type="entry name" value="CHAT"/>
    <property type="match status" value="1"/>
</dbReference>
<evidence type="ECO:0000313" key="2">
    <source>
        <dbReference type="EMBL" id="GGK88755.1"/>
    </source>
</evidence>
<reference evidence="2" key="1">
    <citation type="journal article" date="2014" name="Int. J. Syst. Evol. Microbiol.">
        <title>Complete genome sequence of Corynebacterium casei LMG S-19264T (=DSM 44701T), isolated from a smear-ripened cheese.</title>
        <authorList>
            <consortium name="US DOE Joint Genome Institute (JGI-PGF)"/>
            <person name="Walter F."/>
            <person name="Albersmeier A."/>
            <person name="Kalinowski J."/>
            <person name="Ruckert C."/>
        </authorList>
    </citation>
    <scope>NUCLEOTIDE SEQUENCE</scope>
    <source>
        <strain evidence="2">CGMCC 4.7299</strain>
    </source>
</reference>
<gene>
    <name evidence="2" type="ORF">GCM10012284_23520</name>
</gene>
<dbReference type="RefSeq" id="WP_189079191.1">
    <property type="nucleotide sequence ID" value="NZ_BMMX01000007.1"/>
</dbReference>
<dbReference type="InterPro" id="IPR024983">
    <property type="entry name" value="CHAT_dom"/>
</dbReference>
<proteinExistence type="predicted"/>
<dbReference type="AlphaFoldDB" id="A0A8J3BYF4"/>
<evidence type="ECO:0000313" key="3">
    <source>
        <dbReference type="Proteomes" id="UP000656042"/>
    </source>
</evidence>
<protein>
    <recommendedName>
        <fullName evidence="1">CHAT domain-containing protein</fullName>
    </recommendedName>
</protein>
<name>A0A8J3BYF4_9ACTN</name>
<comment type="caution">
    <text evidence="2">The sequence shown here is derived from an EMBL/GenBank/DDBJ whole genome shotgun (WGS) entry which is preliminary data.</text>
</comment>
<evidence type="ECO:0000259" key="1">
    <source>
        <dbReference type="Pfam" id="PF12770"/>
    </source>
</evidence>
<organism evidence="2 3">
    <name type="scientific">Mangrovihabitans endophyticus</name>
    <dbReference type="NCBI Taxonomy" id="1751298"/>
    <lineage>
        <taxon>Bacteria</taxon>
        <taxon>Bacillati</taxon>
        <taxon>Actinomycetota</taxon>
        <taxon>Actinomycetes</taxon>
        <taxon>Micromonosporales</taxon>
        <taxon>Micromonosporaceae</taxon>
        <taxon>Mangrovihabitans</taxon>
    </lineage>
</organism>
<reference evidence="2" key="2">
    <citation type="submission" date="2020-09" db="EMBL/GenBank/DDBJ databases">
        <authorList>
            <person name="Sun Q."/>
            <person name="Zhou Y."/>
        </authorList>
    </citation>
    <scope>NUCLEOTIDE SEQUENCE</scope>
    <source>
        <strain evidence="2">CGMCC 4.7299</strain>
    </source>
</reference>